<sequence>MTEQQANGISEFIDQLNDEIADKMFEELIAGMSLYFAVVIFGEEIDNVYENPDNKGKSFQELADLVKAAPIGEEEIYAALMGALKEENNAEDFAEDCVQSIAFNPEYPAEIIAKLGELEIEEADFSANLIVTFKDQFIDFFVNDLDVEEWKTDIVEALVASWE</sequence>
<reference evidence="1 2" key="1">
    <citation type="submission" date="2019-08" db="EMBL/GenBank/DDBJ databases">
        <title>Complete genome sequence of Spiroplasma chinense CCH (DSM 19755).</title>
        <authorList>
            <person name="Shen H.-Y."/>
            <person name="Lin Y.-C."/>
            <person name="Chou L."/>
            <person name="Kuo C.-H."/>
        </authorList>
    </citation>
    <scope>NUCLEOTIDE SEQUENCE [LARGE SCALE GENOMIC DNA]</scope>
    <source>
        <strain evidence="1 2">CCH</strain>
    </source>
</reference>
<dbReference type="AlphaFoldDB" id="A0A5B9Y4R5"/>
<dbReference type="EMBL" id="CP043026">
    <property type="protein sequence ID" value="QEH61679.1"/>
    <property type="molecule type" value="Genomic_DNA"/>
</dbReference>
<accession>A0A5B9Y4R5</accession>
<name>A0A5B9Y4R5_9MOLU</name>
<dbReference type="KEGG" id="schi:SCHIN_v1c04820"/>
<gene>
    <name evidence="1" type="ORF">SCHIN_v1c04820</name>
</gene>
<keyword evidence="2" id="KW-1185">Reference proteome</keyword>
<evidence type="ECO:0000313" key="2">
    <source>
        <dbReference type="Proteomes" id="UP000323144"/>
    </source>
</evidence>
<organism evidence="1 2">
    <name type="scientific">Spiroplasma chinense</name>
    <dbReference type="NCBI Taxonomy" id="216932"/>
    <lineage>
        <taxon>Bacteria</taxon>
        <taxon>Bacillati</taxon>
        <taxon>Mycoplasmatota</taxon>
        <taxon>Mollicutes</taxon>
        <taxon>Entomoplasmatales</taxon>
        <taxon>Spiroplasmataceae</taxon>
        <taxon>Spiroplasma</taxon>
    </lineage>
</organism>
<evidence type="ECO:0000313" key="1">
    <source>
        <dbReference type="EMBL" id="QEH61679.1"/>
    </source>
</evidence>
<proteinExistence type="predicted"/>
<dbReference type="Proteomes" id="UP000323144">
    <property type="component" value="Chromosome"/>
</dbReference>
<dbReference type="RefSeq" id="WP_166508067.1">
    <property type="nucleotide sequence ID" value="NZ_CP043026.1"/>
</dbReference>
<protein>
    <submittedName>
        <fullName evidence="1">Uncharacterized protein</fullName>
    </submittedName>
</protein>